<proteinExistence type="predicted"/>
<sequence>MSSGSDKRPAKVFKWAKLQFQNSKVSKLKRGRVGGLEQNQVFRLHLQLLSSWRLGAVDQWHLGADWWSTGRGRTTANCRPVTNRDRA</sequence>
<name>A0A1S8AE42_CITLI</name>
<dbReference type="AlphaFoldDB" id="A0A1S8AE42"/>
<dbReference type="EMBL" id="GFAY01000013">
    <property type="protein sequence ID" value="JAV45637.1"/>
    <property type="molecule type" value="Transcribed_RNA"/>
</dbReference>
<accession>A0A1S8AE42</accession>
<protein>
    <submittedName>
        <fullName evidence="1">Uncharacterized protein</fullName>
    </submittedName>
</protein>
<reference evidence="1" key="1">
    <citation type="submission" date="2016-12" db="EMBL/GenBank/DDBJ databases">
        <title>Transcriptomic, proteomic, and metabolomic analysis of Citrus limon response to graft inoculation by Candidatus Liberibacter asiaticus.</title>
        <authorList>
            <person name="Ramsey J."/>
            <person name="Chin E."/>
            <person name="Chavez J."/>
            <person name="Saha S."/>
            <person name="Mischuk D."/>
            <person name="Mahoney J."/>
            <person name="Mohr J."/>
            <person name="Robison F."/>
            <person name="Godfrey K."/>
            <person name="Levesque C."/>
            <person name="Foster L."/>
            <person name="Xu Y."/>
            <person name="Strickler S."/>
            <person name="Fernandez-Pozo N."/>
            <person name="Polek M.L."/>
            <person name="Giovannoni J."/>
            <person name="Mueller L.A."/>
            <person name="Slupsky C."/>
            <person name="Bruce J."/>
            <person name="Cilia M."/>
        </authorList>
    </citation>
    <scope>NUCLEOTIDE SEQUENCE</scope>
</reference>
<organism evidence="1">
    <name type="scientific">Citrus limon</name>
    <name type="common">Lemon</name>
    <name type="synonym">Citrus medica var. limon</name>
    <dbReference type="NCBI Taxonomy" id="2708"/>
    <lineage>
        <taxon>Eukaryota</taxon>
        <taxon>Viridiplantae</taxon>
        <taxon>Streptophyta</taxon>
        <taxon>Embryophyta</taxon>
        <taxon>Tracheophyta</taxon>
        <taxon>Spermatophyta</taxon>
        <taxon>Magnoliopsida</taxon>
        <taxon>eudicotyledons</taxon>
        <taxon>Gunneridae</taxon>
        <taxon>Pentapetalae</taxon>
        <taxon>rosids</taxon>
        <taxon>malvids</taxon>
        <taxon>Sapindales</taxon>
        <taxon>Rutaceae</taxon>
        <taxon>Aurantioideae</taxon>
        <taxon>Citrus</taxon>
    </lineage>
</organism>
<evidence type="ECO:0000313" key="1">
    <source>
        <dbReference type="EMBL" id="JAV45637.1"/>
    </source>
</evidence>